<feature type="domain" description="LysM" evidence="2">
    <location>
        <begin position="475"/>
        <end position="522"/>
    </location>
</feature>
<dbReference type="Gene3D" id="3.10.350.10">
    <property type="entry name" value="LysM domain"/>
    <property type="match status" value="2"/>
</dbReference>
<feature type="domain" description="LysM" evidence="2">
    <location>
        <begin position="394"/>
        <end position="438"/>
    </location>
</feature>
<dbReference type="SUPFAM" id="SSF53955">
    <property type="entry name" value="Lysozyme-like"/>
    <property type="match status" value="1"/>
</dbReference>
<gene>
    <name evidence="3" type="ORF">H9863_07395</name>
</gene>
<comment type="caution">
    <text evidence="3">The sequence shown here is derived from an EMBL/GenBank/DDBJ whole genome shotgun (WGS) entry which is preliminary data.</text>
</comment>
<dbReference type="SUPFAM" id="SSF54106">
    <property type="entry name" value="LysM domain"/>
    <property type="match status" value="2"/>
</dbReference>
<dbReference type="InterPro" id="IPR018392">
    <property type="entry name" value="LysM"/>
</dbReference>
<dbReference type="InterPro" id="IPR023346">
    <property type="entry name" value="Lysozyme-like_dom_sf"/>
</dbReference>
<dbReference type="CDD" id="cd00118">
    <property type="entry name" value="LysM"/>
    <property type="match status" value="2"/>
</dbReference>
<dbReference type="CDD" id="cd16894">
    <property type="entry name" value="MltD-like"/>
    <property type="match status" value="1"/>
</dbReference>
<sequence length="524" mass="59343">MMACFNVLAFVLMLLPFEGKEGSVARDSAAVAAVAAGQQQVLSDSIPQSFMDKIDYYYKAWFHSRTEGEVQADSAMLAESGKHPVTCSDSLYLARLDSLQSGVPLSFNDIVRNYIEMYTVKRPQQVASMLGLGEYYFPIFEAALDAECMPLELKYLPVIESALNPRALSRAGACGLWQFMYSTGKMYKLEINSFVDERRDPYRSTQAAVDYLNDLYGIYEDWILVIAAYNCGPGNVNKAIRRSGGKKNYWDIYYYLPRETRGYVPAFIAVNYVFNYYKEHGIYPLEPTLPPLCDTIVVGEGLHFEQIASQMDLSVEELRDLNPQFRADVIPAGCGKTYALQLPYDYVGMFIDRQDSIFAYNRSKYFNDNYRTADPKARIKVHAPAMGAEGKARLYYTVKEGDVPGGIALKFGVRLSDLRYWNNLNKRMTIRVGQRLVVYVPENKLAQYKNKANYAGKVDNTASAPQVELLEGEYVLYTVKSGENLWTIAKKYPGVSNRDIMKWNGLSDADVRRIKPGQQLKIKI</sequence>
<dbReference type="Proteomes" id="UP000824202">
    <property type="component" value="Unassembled WGS sequence"/>
</dbReference>
<dbReference type="SMART" id="SM00257">
    <property type="entry name" value="LysM"/>
    <property type="match status" value="3"/>
</dbReference>
<dbReference type="GO" id="GO:0008932">
    <property type="term" value="F:lytic endotransglycosylase activity"/>
    <property type="evidence" value="ECO:0007669"/>
    <property type="project" value="TreeGrafter"/>
</dbReference>
<dbReference type="EMBL" id="DXFT01000143">
    <property type="protein sequence ID" value="HIX03921.1"/>
    <property type="molecule type" value="Genomic_DNA"/>
</dbReference>
<evidence type="ECO:0000313" key="3">
    <source>
        <dbReference type="EMBL" id="HIX03921.1"/>
    </source>
</evidence>
<dbReference type="Pfam" id="PF01464">
    <property type="entry name" value="SLT"/>
    <property type="match status" value="1"/>
</dbReference>
<comment type="similarity">
    <text evidence="1">Belongs to the transglycosylase Slt family.</text>
</comment>
<dbReference type="InterPro" id="IPR008258">
    <property type="entry name" value="Transglycosylase_SLT_dom_1"/>
</dbReference>
<evidence type="ECO:0000313" key="4">
    <source>
        <dbReference type="Proteomes" id="UP000824202"/>
    </source>
</evidence>
<reference evidence="3" key="2">
    <citation type="submission" date="2021-04" db="EMBL/GenBank/DDBJ databases">
        <authorList>
            <person name="Gilroy R."/>
        </authorList>
    </citation>
    <scope>NUCLEOTIDE SEQUENCE</scope>
    <source>
        <strain evidence="3">23274</strain>
    </source>
</reference>
<evidence type="ECO:0000259" key="2">
    <source>
        <dbReference type="PROSITE" id="PS51782"/>
    </source>
</evidence>
<proteinExistence type="inferred from homology"/>
<protein>
    <submittedName>
        <fullName evidence="3">LysM peptidoglycan-binding domain-containing protein</fullName>
    </submittedName>
</protein>
<dbReference type="InterPro" id="IPR036779">
    <property type="entry name" value="LysM_dom_sf"/>
</dbReference>
<dbReference type="GO" id="GO:0000270">
    <property type="term" value="P:peptidoglycan metabolic process"/>
    <property type="evidence" value="ECO:0007669"/>
    <property type="project" value="InterPro"/>
</dbReference>
<evidence type="ECO:0000256" key="1">
    <source>
        <dbReference type="ARBA" id="ARBA00007734"/>
    </source>
</evidence>
<dbReference type="PANTHER" id="PTHR33734:SF22">
    <property type="entry name" value="MEMBRANE-BOUND LYTIC MUREIN TRANSGLYCOSYLASE D"/>
    <property type="match status" value="1"/>
</dbReference>
<dbReference type="GO" id="GO:0016020">
    <property type="term" value="C:membrane"/>
    <property type="evidence" value="ECO:0007669"/>
    <property type="project" value="InterPro"/>
</dbReference>
<dbReference type="AlphaFoldDB" id="A0A9D1V0L2"/>
<dbReference type="Gene3D" id="1.10.530.10">
    <property type="match status" value="1"/>
</dbReference>
<dbReference type="PANTHER" id="PTHR33734">
    <property type="entry name" value="LYSM DOMAIN-CONTAINING GPI-ANCHORED PROTEIN 2"/>
    <property type="match status" value="1"/>
</dbReference>
<name>A0A9D1V0L2_9BACT</name>
<dbReference type="PROSITE" id="PS00922">
    <property type="entry name" value="TRANSGLYCOSYLASE"/>
    <property type="match status" value="1"/>
</dbReference>
<organism evidence="3 4">
    <name type="scientific">Candidatus Odoribacter faecigallinarum</name>
    <dbReference type="NCBI Taxonomy" id="2838706"/>
    <lineage>
        <taxon>Bacteria</taxon>
        <taxon>Pseudomonadati</taxon>
        <taxon>Bacteroidota</taxon>
        <taxon>Bacteroidia</taxon>
        <taxon>Bacteroidales</taxon>
        <taxon>Odoribacteraceae</taxon>
        <taxon>Odoribacter</taxon>
    </lineage>
</organism>
<dbReference type="InterPro" id="IPR000189">
    <property type="entry name" value="Transglyc_AS"/>
</dbReference>
<dbReference type="PROSITE" id="PS51782">
    <property type="entry name" value="LYSM"/>
    <property type="match status" value="2"/>
</dbReference>
<accession>A0A9D1V0L2</accession>
<reference evidence="3" key="1">
    <citation type="journal article" date="2021" name="PeerJ">
        <title>Extensive microbial diversity within the chicken gut microbiome revealed by metagenomics and culture.</title>
        <authorList>
            <person name="Gilroy R."/>
            <person name="Ravi A."/>
            <person name="Getino M."/>
            <person name="Pursley I."/>
            <person name="Horton D.L."/>
            <person name="Alikhan N.F."/>
            <person name="Baker D."/>
            <person name="Gharbi K."/>
            <person name="Hall N."/>
            <person name="Watson M."/>
            <person name="Adriaenssens E.M."/>
            <person name="Foster-Nyarko E."/>
            <person name="Jarju S."/>
            <person name="Secka A."/>
            <person name="Antonio M."/>
            <person name="Oren A."/>
            <person name="Chaudhuri R.R."/>
            <person name="La Ragione R."/>
            <person name="Hildebrand F."/>
            <person name="Pallen M.J."/>
        </authorList>
    </citation>
    <scope>NUCLEOTIDE SEQUENCE</scope>
    <source>
        <strain evidence="3">23274</strain>
    </source>
</reference>
<dbReference type="Pfam" id="PF01476">
    <property type="entry name" value="LysM"/>
    <property type="match status" value="2"/>
</dbReference>